<dbReference type="SUPFAM" id="SSF64518">
    <property type="entry name" value="Phase 1 flagellin"/>
    <property type="match status" value="1"/>
</dbReference>
<keyword evidence="1" id="KW-0282">Flagellum</keyword>
<dbReference type="PANTHER" id="PTHR42792:SF1">
    <property type="entry name" value="FLAGELLAR HOOK-ASSOCIATED PROTEIN 3"/>
    <property type="match status" value="1"/>
</dbReference>
<keyword evidence="2" id="KW-1185">Reference proteome</keyword>
<evidence type="ECO:0000313" key="2">
    <source>
        <dbReference type="Proteomes" id="UP000547011"/>
    </source>
</evidence>
<proteinExistence type="predicted"/>
<dbReference type="AlphaFoldDB" id="A0A7W6IL03"/>
<gene>
    <name evidence="1" type="ORF">GGR20_001150</name>
</gene>
<name>A0A7W6IL03_9HYPH</name>
<comment type="caution">
    <text evidence="1">The sequence shown here is derived from an EMBL/GenBank/DDBJ whole genome shotgun (WGS) entry which is preliminary data.</text>
</comment>
<sequence>MIVNKSMYPLTTGFSIISKMQDKFAQLQMQLGTGVKAQTLSEMGRDLPVSLSVRSRLTTMAGYNASIEQVDLRMSFYDNALTRLDAIEGEARNSAKQGQYGSNNINMATISGLSKARLDEMVTLLNSDIAGRYLFGGSTTDKAPLPTTTELLEGAGGRAGYKTVVTERQMADLGSAGLGRLGTTITPAVPALQTDPVTVSLAEDGNHPFGYKLSTVSAIGANIGIVSDFAASPADVDFTFPGDPGTVSEGDSVTLGFTLPDGTETQITLKAVSAANASGATGEFVIGDDPTTATITTATNFDNALKAALKKTAEGELKAASTYAAGQNFFNAAGEPVLRVEGADPYTSTGLRVATKNDTVMWYSGETAAVSAIGMGRLTAARAAETVALTENIPVSSAHGFQISAVTSNVTNAGALTATHTPGDPASMSVVFDDAVALTAGDSVTVTLTEPSGKTREVTLTAVTGRAGPGQFTIGADEAASAENFEKAMIRSVSEAATAAEGNPRQSVTAAVEDSGRVAYGMQANESGYLRMIRSMAAMTVETYPEITNAADPNSVDLNPSKARFDAMARRQQLELSEGRNSERGSIELITMELGVARAALQAAGERHTNYTAQLENLLSDVETVSKEDVAMEILALQTRLTASYQMTSMVSKLSLVNYL</sequence>
<dbReference type="InterPro" id="IPR001492">
    <property type="entry name" value="Flagellin"/>
</dbReference>
<dbReference type="Proteomes" id="UP000547011">
    <property type="component" value="Unassembled WGS sequence"/>
</dbReference>
<dbReference type="EMBL" id="JACIEW010000002">
    <property type="protein sequence ID" value="MBB4051514.1"/>
    <property type="molecule type" value="Genomic_DNA"/>
</dbReference>
<keyword evidence="1" id="KW-0969">Cilium</keyword>
<keyword evidence="1" id="KW-0966">Cell projection</keyword>
<organism evidence="1 2">
    <name type="scientific">Devosia subaequoris</name>
    <dbReference type="NCBI Taxonomy" id="395930"/>
    <lineage>
        <taxon>Bacteria</taxon>
        <taxon>Pseudomonadati</taxon>
        <taxon>Pseudomonadota</taxon>
        <taxon>Alphaproteobacteria</taxon>
        <taxon>Hyphomicrobiales</taxon>
        <taxon>Devosiaceae</taxon>
        <taxon>Devosia</taxon>
    </lineage>
</organism>
<dbReference type="GO" id="GO:0005198">
    <property type="term" value="F:structural molecule activity"/>
    <property type="evidence" value="ECO:0007669"/>
    <property type="project" value="InterPro"/>
</dbReference>
<dbReference type="PANTHER" id="PTHR42792">
    <property type="entry name" value="FLAGELLIN"/>
    <property type="match status" value="1"/>
</dbReference>
<accession>A0A7W6IL03</accession>
<evidence type="ECO:0000313" key="1">
    <source>
        <dbReference type="EMBL" id="MBB4051514.1"/>
    </source>
</evidence>
<dbReference type="Gene3D" id="1.20.1330.10">
    <property type="entry name" value="f41 fragment of flagellin, N-terminal domain"/>
    <property type="match status" value="1"/>
</dbReference>
<dbReference type="GO" id="GO:0009288">
    <property type="term" value="C:bacterial-type flagellum"/>
    <property type="evidence" value="ECO:0007669"/>
    <property type="project" value="InterPro"/>
</dbReference>
<reference evidence="1 2" key="1">
    <citation type="submission" date="2020-08" db="EMBL/GenBank/DDBJ databases">
        <title>Genomic Encyclopedia of Type Strains, Phase IV (KMG-IV): sequencing the most valuable type-strain genomes for metagenomic binning, comparative biology and taxonomic classification.</title>
        <authorList>
            <person name="Goeker M."/>
        </authorList>
    </citation>
    <scope>NUCLEOTIDE SEQUENCE [LARGE SCALE GENOMIC DNA]</scope>
    <source>
        <strain evidence="1 2">DSM 23447</strain>
    </source>
</reference>
<dbReference type="RefSeq" id="WP_183310265.1">
    <property type="nucleotide sequence ID" value="NZ_JACIEW010000002.1"/>
</dbReference>
<protein>
    <submittedName>
        <fullName evidence="1">Flagellin-like hook-associated protein FlgL</fullName>
    </submittedName>
</protein>